<dbReference type="PROSITE" id="PS50156">
    <property type="entry name" value="SSD"/>
    <property type="match status" value="1"/>
</dbReference>
<accession>A0A0B1THG1</accession>
<dbReference type="InterPro" id="IPR051697">
    <property type="entry name" value="Patched_domain-protein"/>
</dbReference>
<dbReference type="OrthoDB" id="5858211at2759"/>
<name>A0A0B1THG1_OESDE</name>
<evidence type="ECO:0000256" key="3">
    <source>
        <dbReference type="ARBA" id="ARBA00022692"/>
    </source>
</evidence>
<dbReference type="GO" id="GO:0006897">
    <property type="term" value="P:endocytosis"/>
    <property type="evidence" value="ECO:0007669"/>
    <property type="project" value="TreeGrafter"/>
</dbReference>
<dbReference type="SUPFAM" id="SSF82866">
    <property type="entry name" value="Multidrug efflux transporter AcrB transmembrane domain"/>
    <property type="match status" value="1"/>
</dbReference>
<dbReference type="Proteomes" id="UP000053660">
    <property type="component" value="Unassembled WGS sequence"/>
</dbReference>
<evidence type="ECO:0000256" key="5">
    <source>
        <dbReference type="ARBA" id="ARBA00023136"/>
    </source>
</evidence>
<dbReference type="InterPro" id="IPR000731">
    <property type="entry name" value="SSD"/>
</dbReference>
<dbReference type="PANTHER" id="PTHR10796">
    <property type="entry name" value="PATCHED-RELATED"/>
    <property type="match status" value="1"/>
</dbReference>
<keyword evidence="6" id="KW-0325">Glycoprotein</keyword>
<evidence type="ECO:0000259" key="8">
    <source>
        <dbReference type="PROSITE" id="PS50156"/>
    </source>
</evidence>
<keyword evidence="5" id="KW-0472">Membrane</keyword>
<evidence type="ECO:0000256" key="6">
    <source>
        <dbReference type="ARBA" id="ARBA00023180"/>
    </source>
</evidence>
<evidence type="ECO:0000256" key="7">
    <source>
        <dbReference type="SAM" id="MobiDB-lite"/>
    </source>
</evidence>
<dbReference type="EMBL" id="KN550178">
    <property type="protein sequence ID" value="KHJ94855.1"/>
    <property type="molecule type" value="Genomic_DNA"/>
</dbReference>
<keyword evidence="10" id="KW-1185">Reference proteome</keyword>
<dbReference type="InterPro" id="IPR003392">
    <property type="entry name" value="PTHD_SSD"/>
</dbReference>
<dbReference type="AlphaFoldDB" id="A0A0B1THG1"/>
<keyword evidence="3" id="KW-0812">Transmembrane</keyword>
<proteinExistence type="inferred from homology"/>
<feature type="compositionally biased region" description="Polar residues" evidence="7">
    <location>
        <begin position="122"/>
        <end position="131"/>
    </location>
</feature>
<dbReference type="PANTHER" id="PTHR10796:SF191">
    <property type="entry name" value="SSD DOMAIN-CONTAINING PROTEIN"/>
    <property type="match status" value="1"/>
</dbReference>
<comment type="subcellular location">
    <subcellularLocation>
        <location evidence="1">Membrane</location>
        <topology evidence="1">Multi-pass membrane protein</topology>
    </subcellularLocation>
</comment>
<evidence type="ECO:0000256" key="1">
    <source>
        <dbReference type="ARBA" id="ARBA00004141"/>
    </source>
</evidence>
<evidence type="ECO:0000313" key="10">
    <source>
        <dbReference type="Proteomes" id="UP000053660"/>
    </source>
</evidence>
<feature type="domain" description="SSD" evidence="8">
    <location>
        <begin position="1"/>
        <end position="79"/>
    </location>
</feature>
<sequence>MSAEWHRTNPEHSPARRIADTLSEAAVAITITSVTDMMTFGIGIFTTLPGVRMFCLYTCLQVTFTYIYQLTFFSPVLAYAAEMENSGIHSLLFRKALEPHETDSKWKLFFLAGSVSRKSIESTKPVQQVSSPGPPKETKGWKSKLSAAVRKMETKLEHHEKV</sequence>
<comment type="similarity">
    <text evidence="2">Belongs to the patched family.</text>
</comment>
<dbReference type="Pfam" id="PF02460">
    <property type="entry name" value="Patched"/>
    <property type="match status" value="1"/>
</dbReference>
<gene>
    <name evidence="9" type="ORF">OESDEN_05215</name>
</gene>
<evidence type="ECO:0000256" key="4">
    <source>
        <dbReference type="ARBA" id="ARBA00022989"/>
    </source>
</evidence>
<evidence type="ECO:0000313" key="9">
    <source>
        <dbReference type="EMBL" id="KHJ94855.1"/>
    </source>
</evidence>
<dbReference type="Gene3D" id="1.20.1640.10">
    <property type="entry name" value="Multidrug efflux transporter AcrB transmembrane domain"/>
    <property type="match status" value="1"/>
</dbReference>
<dbReference type="GO" id="GO:0005886">
    <property type="term" value="C:plasma membrane"/>
    <property type="evidence" value="ECO:0007669"/>
    <property type="project" value="TreeGrafter"/>
</dbReference>
<keyword evidence="4" id="KW-1133">Transmembrane helix</keyword>
<dbReference type="GO" id="GO:0030659">
    <property type="term" value="C:cytoplasmic vesicle membrane"/>
    <property type="evidence" value="ECO:0007669"/>
    <property type="project" value="TreeGrafter"/>
</dbReference>
<feature type="region of interest" description="Disordered" evidence="7">
    <location>
        <begin position="119"/>
        <end position="142"/>
    </location>
</feature>
<organism evidence="9 10">
    <name type="scientific">Oesophagostomum dentatum</name>
    <name type="common">Nodular worm</name>
    <dbReference type="NCBI Taxonomy" id="61180"/>
    <lineage>
        <taxon>Eukaryota</taxon>
        <taxon>Metazoa</taxon>
        <taxon>Ecdysozoa</taxon>
        <taxon>Nematoda</taxon>
        <taxon>Chromadorea</taxon>
        <taxon>Rhabditida</taxon>
        <taxon>Rhabditina</taxon>
        <taxon>Rhabditomorpha</taxon>
        <taxon>Strongyloidea</taxon>
        <taxon>Strongylidae</taxon>
        <taxon>Oesophagostomum</taxon>
    </lineage>
</organism>
<reference evidence="9 10" key="1">
    <citation type="submission" date="2014-03" db="EMBL/GenBank/DDBJ databases">
        <title>Draft genome of the hookworm Oesophagostomum dentatum.</title>
        <authorList>
            <person name="Mitreva M."/>
        </authorList>
    </citation>
    <scope>NUCLEOTIDE SEQUENCE [LARGE SCALE GENOMIC DNA]</scope>
    <source>
        <strain evidence="9 10">OD-Hann</strain>
    </source>
</reference>
<protein>
    <recommendedName>
        <fullName evidence="8">SSD domain-containing protein</fullName>
    </recommendedName>
</protein>
<evidence type="ECO:0000256" key="2">
    <source>
        <dbReference type="ARBA" id="ARBA00005585"/>
    </source>
</evidence>
<dbReference type="GO" id="GO:0018996">
    <property type="term" value="P:molting cycle, collagen and cuticulin-based cuticle"/>
    <property type="evidence" value="ECO:0007669"/>
    <property type="project" value="TreeGrafter"/>
</dbReference>